<accession>A0AAV9A3F0</accession>
<evidence type="ECO:0000256" key="4">
    <source>
        <dbReference type="ARBA" id="ARBA00011233"/>
    </source>
</evidence>
<keyword evidence="7 12" id="KW-0812">Transmembrane</keyword>
<evidence type="ECO:0000256" key="3">
    <source>
        <dbReference type="ARBA" id="ARBA00007808"/>
    </source>
</evidence>
<keyword evidence="5" id="KW-0813">Transport</keyword>
<protein>
    <submittedName>
        <fullName evidence="13">S-type anion channel SLAH1</fullName>
    </submittedName>
</protein>
<keyword evidence="14" id="KW-1185">Reference proteome</keyword>
<dbReference type="Pfam" id="PF03595">
    <property type="entry name" value="SLAC1"/>
    <property type="match status" value="1"/>
</dbReference>
<comment type="function">
    <text evidence="11">Slow, weak voltage-dependent S-type anion efflux channel involved in maintenance of anion homeostasis.</text>
</comment>
<dbReference type="PANTHER" id="PTHR31269:SF22">
    <property type="entry name" value="OS01G0247700 PROTEIN"/>
    <property type="match status" value="1"/>
</dbReference>
<evidence type="ECO:0000256" key="11">
    <source>
        <dbReference type="ARBA" id="ARBA00054248"/>
    </source>
</evidence>
<dbReference type="FunFam" id="1.50.10.150:FF:000003">
    <property type="entry name" value="S-type anion channel SLAH1"/>
    <property type="match status" value="1"/>
</dbReference>
<comment type="similarity">
    <text evidence="3">Belongs to the SLAC1 S-type anion channel family.</text>
</comment>
<evidence type="ECO:0000256" key="12">
    <source>
        <dbReference type="SAM" id="Phobius"/>
    </source>
</evidence>
<comment type="subunit">
    <text evidence="4">Homotrimer.</text>
</comment>
<proteinExistence type="inferred from homology"/>
<name>A0AAV9A3F0_ACOGR</name>
<keyword evidence="10 12" id="KW-0472">Membrane</keyword>
<evidence type="ECO:0000313" key="14">
    <source>
        <dbReference type="Proteomes" id="UP001179952"/>
    </source>
</evidence>
<keyword evidence="6" id="KW-1003">Cell membrane</keyword>
<organism evidence="13 14">
    <name type="scientific">Acorus gramineus</name>
    <name type="common">Dwarf sweet flag</name>
    <dbReference type="NCBI Taxonomy" id="55184"/>
    <lineage>
        <taxon>Eukaryota</taxon>
        <taxon>Viridiplantae</taxon>
        <taxon>Streptophyta</taxon>
        <taxon>Embryophyta</taxon>
        <taxon>Tracheophyta</taxon>
        <taxon>Spermatophyta</taxon>
        <taxon>Magnoliopsida</taxon>
        <taxon>Liliopsida</taxon>
        <taxon>Acoraceae</taxon>
        <taxon>Acorus</taxon>
    </lineage>
</organism>
<feature type="transmembrane region" description="Helical" evidence="12">
    <location>
        <begin position="147"/>
        <end position="165"/>
    </location>
</feature>
<dbReference type="InterPro" id="IPR038665">
    <property type="entry name" value="Voltage-dep_anion_channel_sf"/>
</dbReference>
<evidence type="ECO:0000256" key="9">
    <source>
        <dbReference type="ARBA" id="ARBA00023065"/>
    </source>
</evidence>
<dbReference type="CDD" id="cd09323">
    <property type="entry name" value="TDT_SLAC1_like"/>
    <property type="match status" value="1"/>
</dbReference>
<dbReference type="Gene3D" id="1.50.10.150">
    <property type="entry name" value="Voltage-dependent anion channel"/>
    <property type="match status" value="1"/>
</dbReference>
<dbReference type="GO" id="GO:0012505">
    <property type="term" value="C:endomembrane system"/>
    <property type="evidence" value="ECO:0007669"/>
    <property type="project" value="UniProtKB-SubCell"/>
</dbReference>
<evidence type="ECO:0000313" key="13">
    <source>
        <dbReference type="EMBL" id="KAK1258711.1"/>
    </source>
</evidence>
<feature type="transmembrane region" description="Helical" evidence="12">
    <location>
        <begin position="302"/>
        <end position="321"/>
    </location>
</feature>
<evidence type="ECO:0000256" key="8">
    <source>
        <dbReference type="ARBA" id="ARBA00022989"/>
    </source>
</evidence>
<evidence type="ECO:0000256" key="2">
    <source>
        <dbReference type="ARBA" id="ARBA00004236"/>
    </source>
</evidence>
<sequence>MEKENPQQVQISSSSTSTTTTTITVSKGRFCLSPLTKFHAGYFRICLSLCGQALLWKTLSETSSELSGPLHCLLRRFPSAAFILLWSLALLTLIIFSLLYALRCLLNFQSVRCEFSHHVGENYLFAPWISWLLLLQSSPFLKPKTPSYLLLWWAFSIPVVVLDVKIYGQWFTKGKRFLSMVANPTSQLSVIGNLVGARAAAQTGWMECAMFLFCLGIIHYLVLFVTLYQRLQGNDRLPTMLRPVFFLFVATPSMASLAWDSIAGTFDMLSKMLFFLSLFIFASLMCRPALFRRSMKRFHVAWWAYSFPMTVLALASAKYAQVVKGEITHWLMLILSMLSVLVALVLIVFSVLNTNSLVPRHDPFVAHPTLPIANCSP</sequence>
<comment type="subcellular location">
    <subcellularLocation>
        <location evidence="2">Cell membrane</location>
    </subcellularLocation>
    <subcellularLocation>
        <location evidence="1">Endomembrane system</location>
        <topology evidence="1">Multi-pass membrane protein</topology>
    </subcellularLocation>
</comment>
<dbReference type="EMBL" id="JAUJYN010000013">
    <property type="protein sequence ID" value="KAK1258711.1"/>
    <property type="molecule type" value="Genomic_DNA"/>
</dbReference>
<feature type="transmembrane region" description="Helical" evidence="12">
    <location>
        <begin position="327"/>
        <end position="352"/>
    </location>
</feature>
<evidence type="ECO:0000256" key="1">
    <source>
        <dbReference type="ARBA" id="ARBA00004127"/>
    </source>
</evidence>
<dbReference type="InterPro" id="IPR030183">
    <property type="entry name" value="SLAC/SLAH"/>
</dbReference>
<dbReference type="AlphaFoldDB" id="A0AAV9A3F0"/>
<dbReference type="PANTHER" id="PTHR31269">
    <property type="entry name" value="S-TYPE ANION CHANNEL SLAH3"/>
    <property type="match status" value="1"/>
</dbReference>
<feature type="transmembrane region" description="Helical" evidence="12">
    <location>
        <begin position="271"/>
        <end position="290"/>
    </location>
</feature>
<evidence type="ECO:0000256" key="10">
    <source>
        <dbReference type="ARBA" id="ARBA00023136"/>
    </source>
</evidence>
<gene>
    <name evidence="13" type="ORF">QJS04_geneDACA019286</name>
</gene>
<feature type="transmembrane region" description="Helical" evidence="12">
    <location>
        <begin position="240"/>
        <end position="259"/>
    </location>
</feature>
<evidence type="ECO:0000256" key="7">
    <source>
        <dbReference type="ARBA" id="ARBA00022692"/>
    </source>
</evidence>
<evidence type="ECO:0000256" key="6">
    <source>
        <dbReference type="ARBA" id="ARBA00022475"/>
    </source>
</evidence>
<feature type="transmembrane region" description="Helical" evidence="12">
    <location>
        <begin position="79"/>
        <end position="102"/>
    </location>
</feature>
<evidence type="ECO:0000256" key="5">
    <source>
        <dbReference type="ARBA" id="ARBA00022448"/>
    </source>
</evidence>
<reference evidence="13" key="2">
    <citation type="submission" date="2023-06" db="EMBL/GenBank/DDBJ databases">
        <authorList>
            <person name="Ma L."/>
            <person name="Liu K.-W."/>
            <person name="Li Z."/>
            <person name="Hsiao Y.-Y."/>
            <person name="Qi Y."/>
            <person name="Fu T."/>
            <person name="Tang G."/>
            <person name="Zhang D."/>
            <person name="Sun W.-H."/>
            <person name="Liu D.-K."/>
            <person name="Li Y."/>
            <person name="Chen G.-Z."/>
            <person name="Liu X.-D."/>
            <person name="Liao X.-Y."/>
            <person name="Jiang Y.-T."/>
            <person name="Yu X."/>
            <person name="Hao Y."/>
            <person name="Huang J."/>
            <person name="Zhao X.-W."/>
            <person name="Ke S."/>
            <person name="Chen Y.-Y."/>
            <person name="Wu W.-L."/>
            <person name="Hsu J.-L."/>
            <person name="Lin Y.-F."/>
            <person name="Huang M.-D."/>
            <person name="Li C.-Y."/>
            <person name="Huang L."/>
            <person name="Wang Z.-W."/>
            <person name="Zhao X."/>
            <person name="Zhong W.-Y."/>
            <person name="Peng D.-H."/>
            <person name="Ahmad S."/>
            <person name="Lan S."/>
            <person name="Zhang J.-S."/>
            <person name="Tsai W.-C."/>
            <person name="Van De Peer Y."/>
            <person name="Liu Z.-J."/>
        </authorList>
    </citation>
    <scope>NUCLEOTIDE SEQUENCE</scope>
    <source>
        <strain evidence="13">SCP</strain>
        <tissue evidence="13">Leaves</tissue>
    </source>
</reference>
<dbReference type="GO" id="GO:0005886">
    <property type="term" value="C:plasma membrane"/>
    <property type="evidence" value="ECO:0007669"/>
    <property type="project" value="UniProtKB-SubCell"/>
</dbReference>
<dbReference type="Proteomes" id="UP001179952">
    <property type="component" value="Unassembled WGS sequence"/>
</dbReference>
<dbReference type="InterPro" id="IPR004695">
    <property type="entry name" value="SLAC1/Mae1/Ssu1/TehA"/>
</dbReference>
<feature type="transmembrane region" description="Helical" evidence="12">
    <location>
        <begin position="209"/>
        <end position="228"/>
    </location>
</feature>
<dbReference type="GO" id="GO:0008308">
    <property type="term" value="F:voltage-gated monoatomic anion channel activity"/>
    <property type="evidence" value="ECO:0007669"/>
    <property type="project" value="InterPro"/>
</dbReference>
<keyword evidence="9" id="KW-0406">Ion transport</keyword>
<dbReference type="GO" id="GO:0006873">
    <property type="term" value="P:intracellular monoatomic ion homeostasis"/>
    <property type="evidence" value="ECO:0007669"/>
    <property type="project" value="InterPro"/>
</dbReference>
<reference evidence="13" key="1">
    <citation type="journal article" date="2023" name="Nat. Commun.">
        <title>Diploid and tetraploid genomes of Acorus and the evolution of monocots.</title>
        <authorList>
            <person name="Ma L."/>
            <person name="Liu K.W."/>
            <person name="Li Z."/>
            <person name="Hsiao Y.Y."/>
            <person name="Qi Y."/>
            <person name="Fu T."/>
            <person name="Tang G.D."/>
            <person name="Zhang D."/>
            <person name="Sun W.H."/>
            <person name="Liu D.K."/>
            <person name="Li Y."/>
            <person name="Chen G.Z."/>
            <person name="Liu X.D."/>
            <person name="Liao X.Y."/>
            <person name="Jiang Y.T."/>
            <person name="Yu X."/>
            <person name="Hao Y."/>
            <person name="Huang J."/>
            <person name="Zhao X.W."/>
            <person name="Ke S."/>
            <person name="Chen Y.Y."/>
            <person name="Wu W.L."/>
            <person name="Hsu J.L."/>
            <person name="Lin Y.F."/>
            <person name="Huang M.D."/>
            <person name="Li C.Y."/>
            <person name="Huang L."/>
            <person name="Wang Z.W."/>
            <person name="Zhao X."/>
            <person name="Zhong W.Y."/>
            <person name="Peng D.H."/>
            <person name="Ahmad S."/>
            <person name="Lan S."/>
            <person name="Zhang J.S."/>
            <person name="Tsai W.C."/>
            <person name="Van de Peer Y."/>
            <person name="Liu Z.J."/>
        </authorList>
    </citation>
    <scope>NUCLEOTIDE SEQUENCE</scope>
    <source>
        <strain evidence="13">SCP</strain>
    </source>
</reference>
<keyword evidence="8 12" id="KW-1133">Transmembrane helix</keyword>
<comment type="caution">
    <text evidence="13">The sequence shown here is derived from an EMBL/GenBank/DDBJ whole genome shotgun (WGS) entry which is preliminary data.</text>
</comment>